<feature type="domain" description="LysM" evidence="2">
    <location>
        <begin position="122"/>
        <end position="166"/>
    </location>
</feature>
<keyword evidence="4" id="KW-1185">Reference proteome</keyword>
<accession>A0ABZ1CC04</accession>
<dbReference type="InterPro" id="IPR018392">
    <property type="entry name" value="LysM"/>
</dbReference>
<feature type="region of interest" description="Disordered" evidence="1">
    <location>
        <begin position="316"/>
        <end position="350"/>
    </location>
</feature>
<organism evidence="3 4">
    <name type="scientific">Actomonas aquatica</name>
    <dbReference type="NCBI Taxonomy" id="2866162"/>
    <lineage>
        <taxon>Bacteria</taxon>
        <taxon>Pseudomonadati</taxon>
        <taxon>Verrucomicrobiota</taxon>
        <taxon>Opitutia</taxon>
        <taxon>Opitutales</taxon>
        <taxon>Opitutaceae</taxon>
        <taxon>Actomonas</taxon>
    </lineage>
</organism>
<feature type="domain" description="LysM" evidence="2">
    <location>
        <begin position="188"/>
        <end position="231"/>
    </location>
</feature>
<dbReference type="Gene3D" id="3.10.350.10">
    <property type="entry name" value="LysM domain"/>
    <property type="match status" value="3"/>
</dbReference>
<evidence type="ECO:0000313" key="4">
    <source>
        <dbReference type="Proteomes" id="UP000738431"/>
    </source>
</evidence>
<feature type="domain" description="LysM" evidence="2">
    <location>
        <begin position="263"/>
        <end position="307"/>
    </location>
</feature>
<feature type="compositionally biased region" description="Acidic residues" evidence="1">
    <location>
        <begin position="341"/>
        <end position="350"/>
    </location>
</feature>
<dbReference type="Pfam" id="PF01476">
    <property type="entry name" value="LysM"/>
    <property type="match status" value="3"/>
</dbReference>
<dbReference type="PROSITE" id="PS51782">
    <property type="entry name" value="LYSM"/>
    <property type="match status" value="3"/>
</dbReference>
<dbReference type="PANTHER" id="PTHR33734:SF22">
    <property type="entry name" value="MEMBRANE-BOUND LYTIC MUREIN TRANSGLYCOSYLASE D"/>
    <property type="match status" value="1"/>
</dbReference>
<dbReference type="InterPro" id="IPR036779">
    <property type="entry name" value="LysM_dom_sf"/>
</dbReference>
<dbReference type="SUPFAM" id="SSF54106">
    <property type="entry name" value="LysM domain"/>
    <property type="match status" value="3"/>
</dbReference>
<feature type="compositionally biased region" description="Low complexity" evidence="1">
    <location>
        <begin position="326"/>
        <end position="340"/>
    </location>
</feature>
<feature type="region of interest" description="Disordered" evidence="1">
    <location>
        <begin position="368"/>
        <end position="389"/>
    </location>
</feature>
<feature type="compositionally biased region" description="Low complexity" evidence="1">
    <location>
        <begin position="30"/>
        <end position="48"/>
    </location>
</feature>
<proteinExistence type="predicted"/>
<evidence type="ECO:0000256" key="1">
    <source>
        <dbReference type="SAM" id="MobiDB-lite"/>
    </source>
</evidence>
<protein>
    <submittedName>
        <fullName evidence="3">LysM peptidoglycan-binding domain-containing protein</fullName>
    </submittedName>
</protein>
<dbReference type="CDD" id="cd00118">
    <property type="entry name" value="LysM"/>
    <property type="match status" value="3"/>
</dbReference>
<feature type="compositionally biased region" description="Polar residues" evidence="1">
    <location>
        <begin position="49"/>
        <end position="60"/>
    </location>
</feature>
<reference evidence="3 4" key="2">
    <citation type="submission" date="2023-12" db="EMBL/GenBank/DDBJ databases">
        <title>Description of an unclassified Opitutus bacterium of Verrucomicrobiota.</title>
        <authorList>
            <person name="Zhang D.-F."/>
        </authorList>
    </citation>
    <scope>NUCLEOTIDE SEQUENCE [LARGE SCALE GENOMIC DNA]</scope>
    <source>
        <strain evidence="3 4">WL0086</strain>
    </source>
</reference>
<sequence>MKLLNILGAVIAAHVAVLVLAVAIPGCRSTRTATPAADTPTTAYNPPAQQTAAPTFTSAPELSDRDLNPPLAGSAEPPIFDPNAPAVSVGGSGRYSPTRPNSTVATAIQTETATPVSVAPAQTYTVQRGDNLWTLAKRNNITVRELAAANSIPADSMLRLGQVLVIPGQQPAPTPVTTAASADETSSKSYTIQSGDTLGRIARRHGVTVAELKAFNNLRSDLVRVGDTLSIPESTTAANSPAVSANTTATAPASTATVPAGTYKHVVKPGESLTVIARRYGVKVGDVIVANMIRDPSLIRAGQELVIPGWDATSTPPAGTVPATRPATNTVTTSPATTYSADDDLDAGLDDSLDNVPVIDVERAPVEEDEPPIQTITIGGGSNEGPSTF</sequence>
<evidence type="ECO:0000313" key="3">
    <source>
        <dbReference type="EMBL" id="WRQ89104.1"/>
    </source>
</evidence>
<name>A0ABZ1CC04_9BACT</name>
<dbReference type="SMART" id="SM00257">
    <property type="entry name" value="LysM"/>
    <property type="match status" value="3"/>
</dbReference>
<gene>
    <name evidence="3" type="ORF">K1X11_006765</name>
</gene>
<feature type="region of interest" description="Disordered" evidence="1">
    <location>
        <begin position="30"/>
        <end position="64"/>
    </location>
</feature>
<dbReference type="RefSeq" id="WP_221030975.1">
    <property type="nucleotide sequence ID" value="NZ_CP139781.1"/>
</dbReference>
<dbReference type="PANTHER" id="PTHR33734">
    <property type="entry name" value="LYSM DOMAIN-CONTAINING GPI-ANCHORED PROTEIN 2"/>
    <property type="match status" value="1"/>
</dbReference>
<evidence type="ECO:0000259" key="2">
    <source>
        <dbReference type="PROSITE" id="PS51782"/>
    </source>
</evidence>
<dbReference type="Proteomes" id="UP000738431">
    <property type="component" value="Chromosome"/>
</dbReference>
<reference evidence="3 4" key="1">
    <citation type="submission" date="2021-08" db="EMBL/GenBank/DDBJ databases">
        <authorList>
            <person name="Zhang D."/>
            <person name="Zhang A."/>
            <person name="Wang L."/>
        </authorList>
    </citation>
    <scope>NUCLEOTIDE SEQUENCE [LARGE SCALE GENOMIC DNA]</scope>
    <source>
        <strain evidence="3 4">WL0086</strain>
    </source>
</reference>
<dbReference type="EMBL" id="CP139781">
    <property type="protein sequence ID" value="WRQ89104.1"/>
    <property type="molecule type" value="Genomic_DNA"/>
</dbReference>